<evidence type="ECO:0000313" key="11">
    <source>
        <dbReference type="EMBL" id="CAJ0575345.1"/>
    </source>
</evidence>
<dbReference type="InterPro" id="IPR013880">
    <property type="entry name" value="Yos1"/>
</dbReference>
<organism evidence="11 12">
    <name type="scientific">Mesorhabditis spiculigera</name>
    <dbReference type="NCBI Taxonomy" id="96644"/>
    <lineage>
        <taxon>Eukaryota</taxon>
        <taxon>Metazoa</taxon>
        <taxon>Ecdysozoa</taxon>
        <taxon>Nematoda</taxon>
        <taxon>Chromadorea</taxon>
        <taxon>Rhabditida</taxon>
        <taxon>Rhabditina</taxon>
        <taxon>Rhabditomorpha</taxon>
        <taxon>Rhabditoidea</taxon>
        <taxon>Rhabditidae</taxon>
        <taxon>Mesorhabditinae</taxon>
        <taxon>Mesorhabditis</taxon>
    </lineage>
</organism>
<feature type="transmembrane region" description="Helical" evidence="10">
    <location>
        <begin position="6"/>
        <end position="23"/>
    </location>
</feature>
<keyword evidence="4 10" id="KW-0812">Transmembrane</keyword>
<comment type="function">
    <text evidence="9">Regulator of endoplasmic reticulum secretion that acts as a key determinant of brain size. Required for secretion of extracellular matrix proteins. Required for correct brain development by depositing sufficient extracellular matrix proteins for tissue integrity and the proliferation of neural progenitors. Acts as a regulator of the unfolded protein response (UPR).</text>
</comment>
<name>A0AA36CU22_9BILA</name>
<evidence type="ECO:0000313" key="12">
    <source>
        <dbReference type="Proteomes" id="UP001177023"/>
    </source>
</evidence>
<evidence type="ECO:0000256" key="1">
    <source>
        <dbReference type="ARBA" id="ARBA00004370"/>
    </source>
</evidence>
<reference evidence="11" key="1">
    <citation type="submission" date="2023-06" db="EMBL/GenBank/DDBJ databases">
        <authorList>
            <person name="Delattre M."/>
        </authorList>
    </citation>
    <scope>NUCLEOTIDE SEQUENCE</scope>
    <source>
        <strain evidence="11">AF72</strain>
    </source>
</reference>
<evidence type="ECO:0000256" key="5">
    <source>
        <dbReference type="ARBA" id="ARBA00022927"/>
    </source>
</evidence>
<comment type="similarity">
    <text evidence="8">Belongs to the YOS1 family.</text>
</comment>
<evidence type="ECO:0000256" key="7">
    <source>
        <dbReference type="ARBA" id="ARBA00023136"/>
    </source>
</evidence>
<gene>
    <name evidence="11" type="ORF">MSPICULIGERA_LOCUS13656</name>
</gene>
<proteinExistence type="inferred from homology"/>
<comment type="subcellular location">
    <subcellularLocation>
        <location evidence="1">Membrane</location>
    </subcellularLocation>
</comment>
<evidence type="ECO:0000256" key="6">
    <source>
        <dbReference type="ARBA" id="ARBA00022989"/>
    </source>
</evidence>
<dbReference type="EMBL" id="CATQJA010002637">
    <property type="protein sequence ID" value="CAJ0575345.1"/>
    <property type="molecule type" value="Genomic_DNA"/>
</dbReference>
<keyword evidence="7 10" id="KW-0472">Membrane</keyword>
<keyword evidence="12" id="KW-1185">Reference proteome</keyword>
<evidence type="ECO:0000256" key="9">
    <source>
        <dbReference type="ARBA" id="ARBA00045999"/>
    </source>
</evidence>
<accession>A0AA36CU22</accession>
<keyword evidence="6 10" id="KW-1133">Transmembrane helix</keyword>
<protein>
    <recommendedName>
        <fullName evidence="2">Immediate early response 3-interacting protein 1</fullName>
    </recommendedName>
</protein>
<dbReference type="GO" id="GO:0000139">
    <property type="term" value="C:Golgi membrane"/>
    <property type="evidence" value="ECO:0007669"/>
    <property type="project" value="TreeGrafter"/>
</dbReference>
<dbReference type="AlphaFoldDB" id="A0AA36CU22"/>
<evidence type="ECO:0000256" key="10">
    <source>
        <dbReference type="SAM" id="Phobius"/>
    </source>
</evidence>
<evidence type="ECO:0000256" key="8">
    <source>
        <dbReference type="ARBA" id="ARBA00024203"/>
    </source>
</evidence>
<dbReference type="GO" id="GO:0005789">
    <property type="term" value="C:endoplasmic reticulum membrane"/>
    <property type="evidence" value="ECO:0007669"/>
    <property type="project" value="TreeGrafter"/>
</dbReference>
<dbReference type="GO" id="GO:0015031">
    <property type="term" value="P:protein transport"/>
    <property type="evidence" value="ECO:0007669"/>
    <property type="project" value="UniProtKB-KW"/>
</dbReference>
<dbReference type="Pfam" id="PF08571">
    <property type="entry name" value="Yos1"/>
    <property type="match status" value="1"/>
</dbReference>
<comment type="caution">
    <text evidence="11">The sequence shown here is derived from an EMBL/GenBank/DDBJ whole genome shotgun (WGS) entry which is preliminary data.</text>
</comment>
<keyword evidence="5" id="KW-0653">Protein transport</keyword>
<evidence type="ECO:0000256" key="2">
    <source>
        <dbReference type="ARBA" id="ARBA00016434"/>
    </source>
</evidence>
<feature type="non-terminal residue" evidence="11">
    <location>
        <position position="82"/>
    </location>
</feature>
<keyword evidence="3" id="KW-0813">Transport</keyword>
<sequence length="82" mass="8997">MVLSFYGLLEAGLLILNGIAVLNRERFLKKIGFGQPTHSFDGSDQGSVKHQVIALISAVQTVMRMPLIVVNIFVIVFKLLLG</sequence>
<evidence type="ECO:0000256" key="3">
    <source>
        <dbReference type="ARBA" id="ARBA00022448"/>
    </source>
</evidence>
<dbReference type="PANTHER" id="PTHR15858:SF0">
    <property type="entry name" value="IMMEDIATE EARLY RESPONSE 3-INTERACTING PROTEIN 1"/>
    <property type="match status" value="1"/>
</dbReference>
<dbReference type="Proteomes" id="UP001177023">
    <property type="component" value="Unassembled WGS sequence"/>
</dbReference>
<dbReference type="GO" id="GO:0006888">
    <property type="term" value="P:endoplasmic reticulum to Golgi vesicle-mediated transport"/>
    <property type="evidence" value="ECO:0007669"/>
    <property type="project" value="TreeGrafter"/>
</dbReference>
<dbReference type="GO" id="GO:0030134">
    <property type="term" value="C:COPII-coated ER to Golgi transport vesicle"/>
    <property type="evidence" value="ECO:0007669"/>
    <property type="project" value="TreeGrafter"/>
</dbReference>
<dbReference type="PANTHER" id="PTHR15858">
    <property type="entry name" value="IMMEDIATE EARLY RESPONSE 3-INTERACTING PROTEIN 1"/>
    <property type="match status" value="1"/>
</dbReference>
<feature type="transmembrane region" description="Helical" evidence="10">
    <location>
        <begin position="62"/>
        <end position="81"/>
    </location>
</feature>
<evidence type="ECO:0000256" key="4">
    <source>
        <dbReference type="ARBA" id="ARBA00022692"/>
    </source>
</evidence>